<organism evidence="2 3">
    <name type="scientific">Candidatus Avisuccinivibrio stercorigallinarum</name>
    <dbReference type="NCBI Taxonomy" id="2840704"/>
    <lineage>
        <taxon>Bacteria</taxon>
        <taxon>Pseudomonadati</taxon>
        <taxon>Pseudomonadota</taxon>
        <taxon>Gammaproteobacteria</taxon>
        <taxon>Aeromonadales</taxon>
        <taxon>Succinivibrionaceae</taxon>
        <taxon>Succinivibrionaceae incertae sedis</taxon>
        <taxon>Candidatus Avisuccinivibrio</taxon>
    </lineage>
</organism>
<dbReference type="Pfam" id="PF13274">
    <property type="entry name" value="SocA_Panacea"/>
    <property type="match status" value="1"/>
</dbReference>
<name>A0A9D9GSA9_9GAMM</name>
<evidence type="ECO:0000259" key="1">
    <source>
        <dbReference type="Pfam" id="PF13274"/>
    </source>
</evidence>
<evidence type="ECO:0000313" key="3">
    <source>
        <dbReference type="Proteomes" id="UP000823631"/>
    </source>
</evidence>
<dbReference type="InterPro" id="IPR025272">
    <property type="entry name" value="SocA_Panacea"/>
</dbReference>
<gene>
    <name evidence="2" type="ORF">IAB19_00635</name>
</gene>
<protein>
    <submittedName>
        <fullName evidence="2">DUF4065 domain-containing protein</fullName>
    </submittedName>
</protein>
<reference evidence="2" key="1">
    <citation type="submission" date="2020-10" db="EMBL/GenBank/DDBJ databases">
        <authorList>
            <person name="Gilroy R."/>
        </authorList>
    </citation>
    <scope>NUCLEOTIDE SEQUENCE</scope>
    <source>
        <strain evidence="2">17213</strain>
    </source>
</reference>
<dbReference type="Proteomes" id="UP000823631">
    <property type="component" value="Unassembled WGS sequence"/>
</dbReference>
<dbReference type="EMBL" id="JADINH010000007">
    <property type="protein sequence ID" value="MBO8414876.1"/>
    <property type="molecule type" value="Genomic_DNA"/>
</dbReference>
<accession>A0A9D9GSA9</accession>
<feature type="domain" description="Antitoxin SocA-like Panacea" evidence="1">
    <location>
        <begin position="36"/>
        <end position="127"/>
    </location>
</feature>
<sequence>MHSKFPGLNLESKALLSHIICRCAALGLHCSPVKSQKLLYLCYGRVLAECGLRLTNEQPKIWRSGPAFPKAWQAQREHRLKLDQGAELMAERCPQHILQVIDQTIESFGRYSAETLSVWLRRPGSAWATGSQQGKFLYQDLSDELTAACFKRARLPVFLSPACTERSAQQSCAS</sequence>
<dbReference type="AlphaFoldDB" id="A0A9D9GSA9"/>
<comment type="caution">
    <text evidence="2">The sequence shown here is derived from an EMBL/GenBank/DDBJ whole genome shotgun (WGS) entry which is preliminary data.</text>
</comment>
<proteinExistence type="predicted"/>
<evidence type="ECO:0000313" key="2">
    <source>
        <dbReference type="EMBL" id="MBO8414876.1"/>
    </source>
</evidence>
<reference evidence="2" key="2">
    <citation type="journal article" date="2021" name="PeerJ">
        <title>Extensive microbial diversity within the chicken gut microbiome revealed by metagenomics and culture.</title>
        <authorList>
            <person name="Gilroy R."/>
            <person name="Ravi A."/>
            <person name="Getino M."/>
            <person name="Pursley I."/>
            <person name="Horton D.L."/>
            <person name="Alikhan N.F."/>
            <person name="Baker D."/>
            <person name="Gharbi K."/>
            <person name="Hall N."/>
            <person name="Watson M."/>
            <person name="Adriaenssens E.M."/>
            <person name="Foster-Nyarko E."/>
            <person name="Jarju S."/>
            <person name="Secka A."/>
            <person name="Antonio M."/>
            <person name="Oren A."/>
            <person name="Chaudhuri R.R."/>
            <person name="La Ragione R."/>
            <person name="Hildebrand F."/>
            <person name="Pallen M.J."/>
        </authorList>
    </citation>
    <scope>NUCLEOTIDE SEQUENCE</scope>
    <source>
        <strain evidence="2">17213</strain>
    </source>
</reference>